<reference evidence="7 9" key="1">
    <citation type="submission" date="2021-11" db="EMBL/GenBank/DDBJ databases">
        <authorList>
            <person name="Islam A."/>
            <person name="Islam S."/>
            <person name="Flora M.S."/>
            <person name="Rahman M."/>
            <person name="Ziaur R.M."/>
            <person name="Epstein J.H."/>
            <person name="Hassan M."/>
            <person name="Klassen M."/>
            <person name="Woodard K."/>
            <person name="Webb A."/>
            <person name="Webby R.J."/>
            <person name="El Zowalaty M.E."/>
        </authorList>
    </citation>
    <scope>NUCLEOTIDE SEQUENCE</scope>
    <source>
        <strain evidence="8">Pbs1</strain>
        <strain evidence="7">Pbs3</strain>
    </source>
</reference>
<feature type="active site" evidence="6">
    <location>
        <position position="156"/>
    </location>
</feature>
<dbReference type="Gene3D" id="2.70.98.10">
    <property type="match status" value="1"/>
</dbReference>
<comment type="catalytic activity">
    <reaction evidence="1">
        <text>alpha-D-glucose 6-phosphate = beta-D-glucose 6-phosphate</text>
        <dbReference type="Rhea" id="RHEA:16249"/>
        <dbReference type="ChEBI" id="CHEBI:58225"/>
        <dbReference type="ChEBI" id="CHEBI:58247"/>
        <dbReference type="EC" id="5.1.3.15"/>
    </reaction>
</comment>
<comment type="similarity">
    <text evidence="2 5">Belongs to the glucose-6-phosphate 1-epimerase family.</text>
</comment>
<dbReference type="InterPro" id="IPR008183">
    <property type="entry name" value="Aldose_1/G6P_1-epimerase"/>
</dbReference>
<name>A0AAU9L4T3_9STRA</name>
<protein>
    <recommendedName>
        <fullName evidence="3 5">glucose-6-phosphate 1-epimerase</fullName>
        <ecNumber evidence="3 5">5.1.3.15</ecNumber>
    </recommendedName>
</protein>
<evidence type="ECO:0000256" key="5">
    <source>
        <dbReference type="PIRNR" id="PIRNR016020"/>
    </source>
</evidence>
<evidence type="ECO:0000256" key="3">
    <source>
        <dbReference type="ARBA" id="ARBA00012083"/>
    </source>
</evidence>
<dbReference type="Pfam" id="PF01263">
    <property type="entry name" value="Aldose_epim"/>
    <property type="match status" value="1"/>
</dbReference>
<dbReference type="EMBL" id="CAKLCB010000389">
    <property type="protein sequence ID" value="CAH0522403.1"/>
    <property type="molecule type" value="Genomic_DNA"/>
</dbReference>
<dbReference type="GO" id="GO:0005975">
    <property type="term" value="P:carbohydrate metabolic process"/>
    <property type="evidence" value="ECO:0007669"/>
    <property type="project" value="InterPro"/>
</dbReference>
<dbReference type="GO" id="GO:0047938">
    <property type="term" value="F:glucose-6-phosphate 1-epimerase activity"/>
    <property type="evidence" value="ECO:0007669"/>
    <property type="project" value="UniProtKB-UniRule"/>
</dbReference>
<dbReference type="InterPro" id="IPR025532">
    <property type="entry name" value="G6P_1-epimerase"/>
</dbReference>
<dbReference type="EC" id="5.1.3.15" evidence="3 5"/>
<sequence>MSATNKSVIELRHPSGSHAQVHLYGATVTSFYTAQEPERNVLFLSKRAILDGSQCIRGGIPLVFPVFGAVEGFPNHGFARTQYWKLNQLDETVDDDDVESPIRATFSLDISDDIKALYPHKFTLEYEVKLFANALTTSIHIQNKSEWEISFQALLHTYLSADDVRHEGVAVEGLKGLTYYDKVTKEEKTEHRDAITFSQETDSVYANAQSPLVVRIKRVDGKEQVVTIEKEAFIKSGSSHVSQSSDIVVWNPWVGKAKSMSDFGDDEYLAMLCVEPGRVIKEQKLPVGHTYTLQQTIKLSAL</sequence>
<gene>
    <name evidence="8" type="ORF">PBS001_LOCUS8834</name>
    <name evidence="7" type="ORF">PBS003_LOCUS8585</name>
</gene>
<evidence type="ECO:0000256" key="6">
    <source>
        <dbReference type="PIRSR" id="PIRSR016020-1"/>
    </source>
</evidence>
<organism evidence="7 10">
    <name type="scientific">Peronospora belbahrii</name>
    <dbReference type="NCBI Taxonomy" id="622444"/>
    <lineage>
        <taxon>Eukaryota</taxon>
        <taxon>Sar</taxon>
        <taxon>Stramenopiles</taxon>
        <taxon>Oomycota</taxon>
        <taxon>Peronosporomycetes</taxon>
        <taxon>Peronosporales</taxon>
        <taxon>Peronosporaceae</taxon>
        <taxon>Peronospora</taxon>
    </lineage>
</organism>
<dbReference type="Proteomes" id="UP001158986">
    <property type="component" value="Unassembled WGS sequence"/>
</dbReference>
<dbReference type="AlphaFoldDB" id="A0AAU9L4T3"/>
<evidence type="ECO:0000313" key="10">
    <source>
        <dbReference type="Proteomes" id="UP001160483"/>
    </source>
</evidence>
<dbReference type="PANTHER" id="PTHR11122">
    <property type="entry name" value="APOSPORY-ASSOCIATED PROTEIN C-RELATED"/>
    <property type="match status" value="1"/>
</dbReference>
<evidence type="ECO:0000313" key="8">
    <source>
        <dbReference type="EMBL" id="CAH0522403.1"/>
    </source>
</evidence>
<dbReference type="GO" id="GO:0005737">
    <property type="term" value="C:cytoplasm"/>
    <property type="evidence" value="ECO:0007669"/>
    <property type="project" value="TreeGrafter"/>
</dbReference>
<dbReference type="InterPro" id="IPR011013">
    <property type="entry name" value="Gal_mutarotase_sf_dom"/>
</dbReference>
<evidence type="ECO:0000256" key="4">
    <source>
        <dbReference type="ARBA" id="ARBA00023235"/>
    </source>
</evidence>
<dbReference type="CDD" id="cd09020">
    <property type="entry name" value="D-hex-6-P-epi_like"/>
    <property type="match status" value="1"/>
</dbReference>
<dbReference type="PANTHER" id="PTHR11122:SF13">
    <property type="entry name" value="GLUCOSE-6-PHOSPHATE 1-EPIMERASE"/>
    <property type="match status" value="1"/>
</dbReference>
<feature type="active site" evidence="6">
    <location>
        <position position="275"/>
    </location>
</feature>
<dbReference type="EMBL" id="CAKKTJ010000331">
    <property type="protein sequence ID" value="CAH0481986.1"/>
    <property type="molecule type" value="Genomic_DNA"/>
</dbReference>
<keyword evidence="9" id="KW-1185">Reference proteome</keyword>
<comment type="caution">
    <text evidence="7">The sequence shown here is derived from an EMBL/GenBank/DDBJ whole genome shotgun (WGS) entry which is preliminary data.</text>
</comment>
<accession>A0AAU9L4T3</accession>
<evidence type="ECO:0000256" key="2">
    <source>
        <dbReference type="ARBA" id="ARBA00005866"/>
    </source>
</evidence>
<dbReference type="PIRSF" id="PIRSF016020">
    <property type="entry name" value="PHexose_mutarotase"/>
    <property type="match status" value="1"/>
</dbReference>
<dbReference type="GO" id="GO:0030246">
    <property type="term" value="F:carbohydrate binding"/>
    <property type="evidence" value="ECO:0007669"/>
    <property type="project" value="UniProtKB-UniRule"/>
</dbReference>
<dbReference type="InterPro" id="IPR014718">
    <property type="entry name" value="GH-type_carb-bd"/>
</dbReference>
<keyword evidence="4 5" id="KW-0413">Isomerase</keyword>
<evidence type="ECO:0000256" key="1">
    <source>
        <dbReference type="ARBA" id="ARBA00001096"/>
    </source>
</evidence>
<proteinExistence type="inferred from homology"/>
<dbReference type="SUPFAM" id="SSF74650">
    <property type="entry name" value="Galactose mutarotase-like"/>
    <property type="match status" value="1"/>
</dbReference>
<dbReference type="Proteomes" id="UP001160483">
    <property type="component" value="Unassembled WGS sequence"/>
</dbReference>
<evidence type="ECO:0000313" key="7">
    <source>
        <dbReference type="EMBL" id="CAH0481986.1"/>
    </source>
</evidence>
<evidence type="ECO:0000313" key="9">
    <source>
        <dbReference type="Proteomes" id="UP001158986"/>
    </source>
</evidence>